<dbReference type="PANTHER" id="PTHR43467">
    <property type="entry name" value="COBALT-PRECORRIN-2 C(20)-METHYLTRANSFERASE"/>
    <property type="match status" value="1"/>
</dbReference>
<reference evidence="7 8" key="1">
    <citation type="journal article" date="2020" name="Microorganisms">
        <title>Osmotic Adaptation and Compatible Solute Biosynthesis of Phototrophic Bacteria as Revealed from Genome Analyses.</title>
        <authorList>
            <person name="Imhoff J.F."/>
            <person name="Rahn T."/>
            <person name="Kunzel S."/>
            <person name="Keller A."/>
            <person name="Neulinger S.C."/>
        </authorList>
    </citation>
    <scope>NUCLEOTIDE SEQUENCE [LARGE SCALE GENOMIC DNA]</scope>
    <source>
        <strain evidence="7 8">DSM 6210</strain>
    </source>
</reference>
<organism evidence="7 8">
    <name type="scientific">Thiohalocapsa halophila</name>
    <dbReference type="NCBI Taxonomy" id="69359"/>
    <lineage>
        <taxon>Bacteria</taxon>
        <taxon>Pseudomonadati</taxon>
        <taxon>Pseudomonadota</taxon>
        <taxon>Gammaproteobacteria</taxon>
        <taxon>Chromatiales</taxon>
        <taxon>Chromatiaceae</taxon>
        <taxon>Thiohalocapsa</taxon>
    </lineage>
</organism>
<dbReference type="Gene3D" id="3.40.1010.10">
    <property type="entry name" value="Cobalt-precorrin-4 Transmethylase, Domain 1"/>
    <property type="match status" value="1"/>
</dbReference>
<dbReference type="SUPFAM" id="SSF53790">
    <property type="entry name" value="Tetrapyrrole methylase"/>
    <property type="match status" value="1"/>
</dbReference>
<dbReference type="Pfam" id="PF00590">
    <property type="entry name" value="TP_methylase"/>
    <property type="match status" value="1"/>
</dbReference>
<keyword evidence="2" id="KW-0169">Cobalamin biosynthesis</keyword>
<dbReference type="PIRSF" id="PIRSF036525">
    <property type="entry name" value="CobF"/>
    <property type="match status" value="1"/>
</dbReference>
<gene>
    <name evidence="7" type="ORF">CKO31_07270</name>
</gene>
<proteinExistence type="predicted"/>
<evidence type="ECO:0000256" key="2">
    <source>
        <dbReference type="ARBA" id="ARBA00022573"/>
    </source>
</evidence>
<keyword evidence="8" id="KW-1185">Reference proteome</keyword>
<dbReference type="CDD" id="cd11643">
    <property type="entry name" value="Precorrin-6A-synthase"/>
    <property type="match status" value="1"/>
</dbReference>
<keyword evidence="5" id="KW-0949">S-adenosyl-L-methionine</keyword>
<dbReference type="PANTHER" id="PTHR43467:SF1">
    <property type="entry name" value="PRECORRIN-6A SYNTHASE [DEACETYLATING]"/>
    <property type="match status" value="1"/>
</dbReference>
<dbReference type="InterPro" id="IPR000878">
    <property type="entry name" value="4pyrrol_Mease"/>
</dbReference>
<evidence type="ECO:0000256" key="3">
    <source>
        <dbReference type="ARBA" id="ARBA00022603"/>
    </source>
</evidence>
<dbReference type="InterPro" id="IPR014776">
    <property type="entry name" value="4pyrrole_Mease_sub2"/>
</dbReference>
<evidence type="ECO:0000256" key="4">
    <source>
        <dbReference type="ARBA" id="ARBA00022679"/>
    </source>
</evidence>
<evidence type="ECO:0000256" key="5">
    <source>
        <dbReference type="ARBA" id="ARBA00022691"/>
    </source>
</evidence>
<dbReference type="InterPro" id="IPR035996">
    <property type="entry name" value="4pyrrol_Methylase_sf"/>
</dbReference>
<keyword evidence="4" id="KW-0808">Transferase</keyword>
<evidence type="ECO:0000256" key="1">
    <source>
        <dbReference type="ARBA" id="ARBA00004953"/>
    </source>
</evidence>
<sequence>MKHCALIGIGPGHPDFLTLQAMAAMRRVDVFFLLEKAGRGKDELLALRRQILQRVRPAGDYRELSVPSPPRPRAVDQDGDAYRAIVADWHAQKRRIFADLLTRELADGETAGLLLWGDPVLYDQTISMVEAVARDLPEPVAVSVIPGISAVQVLAARHRIPLNRVGESVQIITGREAEEVDPAQMHNAVVMLDYNASFQRFVGQDLDIYWGGYLGAEDEVLIAGPLDEVLEELLRVKVQLREKKGWLMDTYLLRRRLDHEA</sequence>
<name>A0ABS1CF79_9GAMM</name>
<evidence type="ECO:0000259" key="6">
    <source>
        <dbReference type="Pfam" id="PF00590"/>
    </source>
</evidence>
<accession>A0ABS1CF79</accession>
<protein>
    <submittedName>
        <fullName evidence="7">Precorrin-6A synthase (Deacetylating)</fullName>
    </submittedName>
</protein>
<evidence type="ECO:0000313" key="7">
    <source>
        <dbReference type="EMBL" id="MBK1630548.1"/>
    </source>
</evidence>
<comment type="caution">
    <text evidence="7">The sequence shown here is derived from an EMBL/GenBank/DDBJ whole genome shotgun (WGS) entry which is preliminary data.</text>
</comment>
<comment type="pathway">
    <text evidence="1">Cofactor biosynthesis; adenosylcobalamin biosynthesis.</text>
</comment>
<dbReference type="InterPro" id="IPR014777">
    <property type="entry name" value="4pyrrole_Mease_sub1"/>
</dbReference>
<dbReference type="Gene3D" id="3.30.950.10">
    <property type="entry name" value="Methyltransferase, Cobalt-precorrin-4 Transmethylase, Domain 2"/>
    <property type="match status" value="1"/>
</dbReference>
<dbReference type="NCBIfam" id="TIGR02434">
    <property type="entry name" value="CobF"/>
    <property type="match status" value="1"/>
</dbReference>
<feature type="domain" description="Tetrapyrrole methylase" evidence="6">
    <location>
        <begin position="5"/>
        <end position="229"/>
    </location>
</feature>
<dbReference type="EMBL" id="NRRV01000013">
    <property type="protein sequence ID" value="MBK1630548.1"/>
    <property type="molecule type" value="Genomic_DNA"/>
</dbReference>
<keyword evidence="3" id="KW-0489">Methyltransferase</keyword>
<evidence type="ECO:0000313" key="8">
    <source>
        <dbReference type="Proteomes" id="UP000748752"/>
    </source>
</evidence>
<dbReference type="Proteomes" id="UP000748752">
    <property type="component" value="Unassembled WGS sequence"/>
</dbReference>
<dbReference type="InterPro" id="IPR012797">
    <property type="entry name" value="CobF"/>
</dbReference>
<dbReference type="RefSeq" id="WP_200235520.1">
    <property type="nucleotide sequence ID" value="NZ_NRRV01000013.1"/>
</dbReference>